<dbReference type="PANTHER" id="PTHR43528:SF1">
    <property type="entry name" value="ALPHA-KETOGLUTARATE PERMEASE"/>
    <property type="match status" value="1"/>
</dbReference>
<dbReference type="EMBL" id="BAABGT010000099">
    <property type="protein sequence ID" value="GAA4557006.1"/>
    <property type="molecule type" value="Genomic_DNA"/>
</dbReference>
<feature type="transmembrane region" description="Helical" evidence="9">
    <location>
        <begin position="321"/>
        <end position="340"/>
    </location>
</feature>
<feature type="transmembrane region" description="Helical" evidence="9">
    <location>
        <begin position="258"/>
        <end position="278"/>
    </location>
</feature>
<feature type="transmembrane region" description="Helical" evidence="9">
    <location>
        <begin position="290"/>
        <end position="309"/>
    </location>
</feature>
<feature type="region of interest" description="Disordered" evidence="8">
    <location>
        <begin position="1"/>
        <end position="21"/>
    </location>
</feature>
<dbReference type="RefSeq" id="WP_345426116.1">
    <property type="nucleotide sequence ID" value="NZ_BAABGT010000099.1"/>
</dbReference>
<feature type="transmembrane region" description="Helical" evidence="9">
    <location>
        <begin position="200"/>
        <end position="220"/>
    </location>
</feature>
<evidence type="ECO:0000256" key="4">
    <source>
        <dbReference type="ARBA" id="ARBA00022692"/>
    </source>
</evidence>
<evidence type="ECO:0000256" key="7">
    <source>
        <dbReference type="ARBA" id="ARBA00023136"/>
    </source>
</evidence>
<keyword evidence="12" id="KW-1185">Reference proteome</keyword>
<evidence type="ECO:0000256" key="6">
    <source>
        <dbReference type="ARBA" id="ARBA00022989"/>
    </source>
</evidence>
<feature type="transmembrane region" description="Helical" evidence="9">
    <location>
        <begin position="65"/>
        <end position="89"/>
    </location>
</feature>
<evidence type="ECO:0000256" key="9">
    <source>
        <dbReference type="SAM" id="Phobius"/>
    </source>
</evidence>
<feature type="transmembrane region" description="Helical" evidence="9">
    <location>
        <begin position="131"/>
        <end position="155"/>
    </location>
</feature>
<evidence type="ECO:0000256" key="3">
    <source>
        <dbReference type="ARBA" id="ARBA00022475"/>
    </source>
</evidence>
<comment type="subcellular location">
    <subcellularLocation>
        <location evidence="1">Cell membrane</location>
        <topology evidence="1">Multi-pass membrane protein</topology>
    </subcellularLocation>
</comment>
<feature type="transmembrane region" description="Helical" evidence="9">
    <location>
        <begin position="383"/>
        <end position="406"/>
    </location>
</feature>
<feature type="transmembrane region" description="Helical" evidence="9">
    <location>
        <begin position="346"/>
        <end position="371"/>
    </location>
</feature>
<evidence type="ECO:0000256" key="1">
    <source>
        <dbReference type="ARBA" id="ARBA00004651"/>
    </source>
</evidence>
<keyword evidence="7 9" id="KW-0472">Membrane</keyword>
<evidence type="ECO:0000256" key="8">
    <source>
        <dbReference type="SAM" id="MobiDB-lite"/>
    </source>
</evidence>
<comment type="caution">
    <text evidence="11">The sequence shown here is derived from an EMBL/GenBank/DDBJ whole genome shotgun (WGS) entry which is preliminary data.</text>
</comment>
<dbReference type="InterPro" id="IPR011701">
    <property type="entry name" value="MFS"/>
</dbReference>
<feature type="transmembrane region" description="Helical" evidence="9">
    <location>
        <begin position="412"/>
        <end position="431"/>
    </location>
</feature>
<dbReference type="Pfam" id="PF07690">
    <property type="entry name" value="MFS_1"/>
    <property type="match status" value="1"/>
</dbReference>
<dbReference type="SUPFAM" id="SSF103473">
    <property type="entry name" value="MFS general substrate transporter"/>
    <property type="match status" value="1"/>
</dbReference>
<evidence type="ECO:0000256" key="5">
    <source>
        <dbReference type="ARBA" id="ARBA00022847"/>
    </source>
</evidence>
<dbReference type="PROSITE" id="PS50850">
    <property type="entry name" value="MFS"/>
    <property type="match status" value="1"/>
</dbReference>
<dbReference type="PANTHER" id="PTHR43528">
    <property type="entry name" value="ALPHA-KETOGLUTARATE PERMEASE"/>
    <property type="match status" value="1"/>
</dbReference>
<keyword evidence="5" id="KW-0769">Symport</keyword>
<dbReference type="Gene3D" id="1.20.1250.20">
    <property type="entry name" value="MFS general substrate transporter like domains"/>
    <property type="match status" value="2"/>
</dbReference>
<gene>
    <name evidence="11" type="ORF">GCM10023175_60500</name>
</gene>
<evidence type="ECO:0000256" key="2">
    <source>
        <dbReference type="ARBA" id="ARBA00022448"/>
    </source>
</evidence>
<evidence type="ECO:0000313" key="11">
    <source>
        <dbReference type="EMBL" id="GAA4557006.1"/>
    </source>
</evidence>
<evidence type="ECO:0000313" key="12">
    <source>
        <dbReference type="Proteomes" id="UP001501598"/>
    </source>
</evidence>
<evidence type="ECO:0000259" key="10">
    <source>
        <dbReference type="PROSITE" id="PS50850"/>
    </source>
</evidence>
<dbReference type="Proteomes" id="UP001501598">
    <property type="component" value="Unassembled WGS sequence"/>
</dbReference>
<proteinExistence type="predicted"/>
<dbReference type="InterPro" id="IPR020846">
    <property type="entry name" value="MFS_dom"/>
</dbReference>
<dbReference type="InterPro" id="IPR036259">
    <property type="entry name" value="MFS_trans_sf"/>
</dbReference>
<sequence length="442" mass="45843">MTFTNPAPGDEDRATDAAPAHSGRLSRRAILAATIGTATEFYDVTVYAYLTTVIAVVFFPAGDPAAALLAALAAFAASFLVRPLGGILFGWIGDTLGRRKALVIALLGMAVATFAIGVLPTYAAFGLAATVLLMVARIAQGISAGGEIGGAAAYLAEQAPPARRGLVTCLVNVGVLIGTLSASLAVAVLVGVLTQEQMLAWGWRLPFLIALPLGVIGLYIRRRLEDTAQFEAARAAGEVPRIPLVALLRDHRKALAQGFVVSALTYGGFYTVFSYTQIHLVQVTEHSARIASLSTTVGLAVGLVLLPLFGLLGDRLGRKPVLGAAVVLLAVLPWPMFTLFESGSAVAAVLATVALGVPIIMIQAVNLSVLCELFPTMVRYSGLSLAFNLAAVAFGGTTPLLCTALIRLTGSPTAPALYLIGLALVCAPAVLTMKETARVPLD</sequence>
<feature type="transmembrane region" description="Helical" evidence="9">
    <location>
        <begin position="101"/>
        <end position="125"/>
    </location>
</feature>
<keyword evidence="4 9" id="KW-0812">Transmembrane</keyword>
<feature type="transmembrane region" description="Helical" evidence="9">
    <location>
        <begin position="30"/>
        <end position="59"/>
    </location>
</feature>
<keyword evidence="3" id="KW-1003">Cell membrane</keyword>
<protein>
    <submittedName>
        <fullName evidence="11">MFS transporter</fullName>
    </submittedName>
</protein>
<keyword evidence="2" id="KW-0813">Transport</keyword>
<keyword evidence="6 9" id="KW-1133">Transmembrane helix</keyword>
<feature type="transmembrane region" description="Helical" evidence="9">
    <location>
        <begin position="167"/>
        <end position="194"/>
    </location>
</feature>
<dbReference type="InterPro" id="IPR051084">
    <property type="entry name" value="H+-coupled_symporters"/>
</dbReference>
<feature type="domain" description="Major facilitator superfamily (MFS) profile" evidence="10">
    <location>
        <begin position="29"/>
        <end position="438"/>
    </location>
</feature>
<organism evidence="11 12">
    <name type="scientific">Pseudonocardia xishanensis</name>
    <dbReference type="NCBI Taxonomy" id="630995"/>
    <lineage>
        <taxon>Bacteria</taxon>
        <taxon>Bacillati</taxon>
        <taxon>Actinomycetota</taxon>
        <taxon>Actinomycetes</taxon>
        <taxon>Pseudonocardiales</taxon>
        <taxon>Pseudonocardiaceae</taxon>
        <taxon>Pseudonocardia</taxon>
    </lineage>
</organism>
<accession>A0ABP8S1X4</accession>
<reference evidence="12" key="1">
    <citation type="journal article" date="2019" name="Int. J. Syst. Evol. Microbiol.">
        <title>The Global Catalogue of Microorganisms (GCM) 10K type strain sequencing project: providing services to taxonomists for standard genome sequencing and annotation.</title>
        <authorList>
            <consortium name="The Broad Institute Genomics Platform"/>
            <consortium name="The Broad Institute Genome Sequencing Center for Infectious Disease"/>
            <person name="Wu L."/>
            <person name="Ma J."/>
        </authorList>
    </citation>
    <scope>NUCLEOTIDE SEQUENCE [LARGE SCALE GENOMIC DNA]</scope>
    <source>
        <strain evidence="12">JCM 17906</strain>
    </source>
</reference>
<name>A0ABP8S1X4_9PSEU</name>